<dbReference type="PANTHER" id="PTHR32305:SF15">
    <property type="entry name" value="PROTEIN RHSA-RELATED"/>
    <property type="match status" value="1"/>
</dbReference>
<evidence type="ECO:0000313" key="6">
    <source>
        <dbReference type="Proteomes" id="UP001172778"/>
    </source>
</evidence>
<dbReference type="Gene3D" id="2.180.10.10">
    <property type="entry name" value="RHS repeat-associated core"/>
    <property type="match status" value="11"/>
</dbReference>
<reference evidence="5" key="1">
    <citation type="submission" date="2023-03" db="EMBL/GenBank/DDBJ databases">
        <title>Chitinimonas shenzhenensis gen. nov., sp. nov., a novel member of family Burkholderiaceae isolated from activated sludge collected in Shen Zhen, China.</title>
        <authorList>
            <person name="Wang X."/>
        </authorList>
    </citation>
    <scope>NUCLEOTIDE SEQUENCE</scope>
    <source>
        <strain evidence="5">DQS-5</strain>
    </source>
</reference>
<comment type="caution">
    <text evidence="5">The sequence shown here is derived from an EMBL/GenBank/DDBJ whole genome shotgun (WGS) entry which is preliminary data.</text>
</comment>
<dbReference type="EMBL" id="JARRAF010000009">
    <property type="protein sequence ID" value="MDK2124358.1"/>
    <property type="molecule type" value="Genomic_DNA"/>
</dbReference>
<evidence type="ECO:0000313" key="5">
    <source>
        <dbReference type="EMBL" id="MDK2124358.1"/>
    </source>
</evidence>
<proteinExistence type="predicted"/>
<feature type="transmembrane region" description="Helical" evidence="3">
    <location>
        <begin position="4472"/>
        <end position="4494"/>
    </location>
</feature>
<dbReference type="Proteomes" id="UP001172778">
    <property type="component" value="Unassembled WGS sequence"/>
</dbReference>
<sequence length="5308" mass="576755">MVSIVTGNGLGFLSGASLGLGGGLDKGEVGRGGQQLALNAVNGNLLLQRRDELLTGRGPDLGLVRTYNSQARFDGDNDDNWRLGMYRQIKSFVPGQSVVRVDGDGHEFSYSYVASRNLYVCTEGSGPDDTLALSGSRWTFTDGESGITEGYDWDGSNGRLVDSQDRDGNKLSYFYNGRLLSSVVSSSNETILFDYEGNNLKQTRLVFRDISGPNPVDVTRVSTRYYYNAQSRLERVVTDLTPEDGSIADGKTYETRYTYAGDSDRLATLQDTDGTSLSFDYIDQGGEWRLKTLTDVAMNRSTSFVYDLANRSTTITDAQNGKTVISYDAKGLVTSTSMTASDGSTARVQYQRDASGNVLEVLDALNQKTVYGYDAQGNQVWQRDATGQCLARRYDERNLLISETRFSSLDPNATAATPPAGARSSYFVYDQKGHLRFQISAGGQVSEYRYNAQGQREAELIYTQASHTPASAPTHDQMVSWLTGIDRSQCQRTDYLYDFRGNVRSKTQYARTNAAGEGIADTDSATTTYVYDQSGRLLSSLDPRAGSTSLSYDGLGRLLSTTNAALGKTLTVYDDARAETRITDLAGLTTVHQYNKAGELMAVIAGDLPASRLHYDSLGRLRASVSATGTRTASLYDTAGNKVADIDATGAMTEYQYDRNDRLIKTTLYSYPLNADQLGQLFDANGQPKPLLLASIKPGELVRPSASVDDRSSLAFYDAAGRLSKTVDALGYVTETRYDGMGLVSGSTAYAKPVDVSKLVAGAAPGTVKPQPDAERDRITRNFYDADGRLLAKLDAEGYLSEQVINPAGQLVRSVRYSTATDASKRATGSLAELRPARTGQDQISAVRYDGRGLVVAEVSAEGYLVEHRYDRSGNRIGSTSYAKALGNDVAQAFYGNPQAADIAALRIAASVAGKDQVISLQYDALNRIKTEIGADGSVSEHQYDTAGNQVRLTQALGSNEERVQRARFDRYGRLTGELSGEGAALLRDNMSASEAEAIWQQYGVRHNYDASGRRVSTTDARGQTRYFYYDFAGRLTHTIIPAGDLANPEGEISEIQYNAFGQAQTTLRYSRRLPAASFKTLKGGLLDRSSTEGKTLLAALARIEWGATDARVRQTYNQRGELSVRYDEDGVASRFQYNAFGEISSKFLPQSAGRTLEVRYDYDRRGLLKKESAHPNPLQPTLNLVSQRVYDAFGRVTDVLDSQGRVNHKEYDRQGRVVASTDPLQGVRRSSYDAFDRVLTVTDATNQTTTVVYDDTARSITTTTQEGVVTVTTRNRHGQTLQVKDGRGGVSTFLYDKAGRLKESTGADGNKTADNRYDKAGLLTETRDANGLVTRFDYDAAGRVLSKTVDPAGLKLVTRFEFDGMGRTVKQTEPDGRVTRTEFDLKGQVAAIIVDPDGAKLSTRYSYDPQGRQLTVRSNHPGQPALTRYEYDIHGRRIAEIVDPDGAKLTTRYQYDKLGNVIQKDVVLDANTQQLASTRYAYDENNRLVATLDATGALSTRSYDAEGRLTATLAYALAIDLGSLTPAENPERGYSLQELQALTTTTDGDRLEQLTYDRDGHLRFAINGEGTVSENRYDGNGNVVMQIVHGQTLALSERTDLSTSALLNRFATIDAADRVSRTAYDAANRPTLSLNALNTLTIADYDATGRLVKTRQLAKAVTLGNGEDMALLTKELTGQAAWSRIALDAARDRASYTVYDLAGRPRFAVDGEGYVVETRYELNTRQISTIRYATPITLSADQQANSSARTEALIGQLAGALPTGAPATAIVNSSRTDLAGRVIETVDGENVFTHYDYDLKRHAVQTTVGYGRPDASRSEQVYDDAGRLIEQTQGLGTAEATTVRHRYDGAGNRIATIDPRGVALASSDSDWARAERARLGFVDGARLDQLRSDWNGYWASSSAGQVSPYAGGQLTRNAGDTATFRAADGSVLQVRRDALFSDIAAQSTAIAKLWRDSYGFDYRGNLENRVQDSNAPARKAGVLASQLSAAEREALMARYTTRYRYDAAGRQVEVRDAAGAASQTEYNAFGNAVKATDPRGQSSYFYFDHAGRQIGQITTAREYTQTVYDAFGNVSQITRFGSPVTGELSVDYLPTVTAGNQPAALNLVTTFGRDKLNRQTSVSDNSGKSESYELDAFGQKTLQRVRVTVDGAQTGEWRYEYDRRGKLIRETLPITSPDTGGQPQAVVNRYVYDASGNRTQAIEADGLPEKRSTILVYDKAGRLLEQRNNSVRSYTVAGGWQDVTPTEQFRYDARGNLISKTDAAGGRTLSYYDATNQKSAEISASGTYTQWLRDPAGNAGVVRVYDTPLSLPTNAGGTPPAPVDAAKRRETEVFFDVASRITSTLVRNVNLGEYNSQQDRYEYYLGNVQTRKVYDLAGNLVREEDGRGNSEFSWYDEAGRKRLMLDREGYATRWDYSAGKLIETRYAKPYTGNATETTPLATVLAQLDGTAADNRVIEQEFDMAGRVTVRRLLNLQYGEAGKAGDGKWDGSYSQKAGSAETRLAYNALGKVIRSTDADGLVTTFSYDALGRETRREEGSFTGFDNATVSRRITTDYDGHDQIIRRTELGRNDASSDDDRITRYEYDAVGRNTAEVNAANARTEYGYDAAGRRTLMQTSRSDAAGAKRTEWIKTEYDALGREIKRSESWQLAGALSPQAGDVREIRYNAHGEITGKRLNGGNDKAEWQEYAEFDALGRAWKTNSGKGVSKAYVFDANGNATLSIESTGADLRNLTLDQAKNLSGTAATISVFDRRNLISETIQPRFTAEEALARIDAARRDVKAGEPYAPTTLEVNRTYVSGSGGGSVSSVGHVHTSAITTGTTQAVSIDGTLESVTTERGGGSIPYFAGYYRYQGQSMTVSLPALGWYGEGQFELEYQDSQGLVTTTAGSTNSQATLALNRELKGDYTLRLFRRIAGSGRLLLGEQTASHASFGSWSAIGSARPSISNYNQRASLSLKPLQQFHLAGQPDATTRLSFSFRTAGSNAAFTAIDLPQMVVEGRAQPGWFVIDWSQVAAGDYEYKYQAFNSAGQVINTGDGQARIGGASSRIVQSGGAAAPQGPTSKPNVGISQAGSVMAVAQSAGEQMAGNISATKITTVTSQMNGTIPYTTTTVTYQIDNATFNLPNLPSTTSGGSPEYQIEFVCGDVRRQGLSYSGQTTITVGINAQVSGNASYKLYKYVAGGRMLVAEGSVQLPAGSRQQEVGMRGNSETREGFNIWAPTNKQSIPLQFHIKDQDARVNDVYLYYREAGSNGAYRQASVPRFGFQGVDGWVNTSGWFALNGNQFVTGRQYEFQYFAYGNEDGVQKILNRERGSFFVSDSGPQIEQSPLPLGGNGGALFVGNTLHLFDQGRTPGNPVGARSSSLLFRRVGTQNWTASDPARFATSAGEVPGWFQWPVDGLEGPYEFEFTAYEGYNKSGRVLNQIGGKFTVADQASRVLEYYPITVQPATVRIKGQPAEASEVRVGHRRPGSNAAWTWTTAAKSASEAGVFTWDARNLVTDPKADVDYEYVIEARTGSGQVVNRASGLVRLGAHGEALGAPVAERKPTILEFSPSDPRAVRFEMYYRARKDDAPRQTVTDQTKTDGYLHATFNRDNSGGGNRFSLDATALVPKSGSQEYEFFYDLYDAAGNIIARVPGSVTLGLDRPSGMTELKWVIDGVGKHDVAIHRKQAHNAFGEISSETDGLGRTTELVYNTLGKLIEKRAPETSVTGENGFTYRIRPTTRQLYSLGGRLVQTVDANGNANRFRYLAATDSRSGEALLAEERHADGGRKQFSYDEFGQIRRTRNELDQVTSQTFDRMGRLTEVARPERTLPDNSRTVPTDRFEYDEAGNRIAYTDANGFRSTTDYDIQGRVTRTLTAEQRATQYSYVYDKGVMGVGGIAAGGYIKTTTDANGRTMIDKTDYFGRTTWHKDLGGNTFEYRYNTAGWLKQQIGSNGQNISYEHYANGYVKEMRDSAIDSLTQYGYDEEGNKTFEAYGKLSGDASNRQYFQVSRIRYDELNRVAEVTDPTANIRYEYDAASNVRHVWASYHDGKNGTLRVQDYWYAYDRMNRFTVTMGELSTGARASRADDVSVKIVNGRTGVEIGYNVAGQRISANYGAQATMGADGTADRAHLEEYSYSTDGFLEDVKIDGKLRARRVNDAAGRVAKYFSYNPDGTILQNRVTTYDKDNHVKTQIEAITRKKSDGGLTTDESTTVYDYLADGTLDKTTQTGKTDGKSNDTTTTTRYSYQWFDAAKQSEIKVSARNTNLPDTWAPGFSRFEYDVNGHTKAVYDEEGKRALRYFNNSQGIILRRDELDKDTIHRYRQYYYLDGKRIGDVSNDGPSRDDYAQTLSRLAQTPRSKDEEYRNWTPVSSADFDQNYEPISPEYPGAAAGSYTAHDGDTLQSIALAVWGDSALWTLLADANGLKGSEPLRAGQTLVLPNKVTNLHHNASTFKPYNPGEALGNTDPTLPAPPPPPSPKEACGGLGQIIMIVVAVIVTIYTAGAASALMAGGSIGGFGATMAAGAAAMSSATLAGAGAAMIGAAVGSAVSQGVGIAIGAQDKFSWKQVGTSALAAGISAGVGGALKGAEFLKPLGATWSRIAAGAIQGATGSLVGQLSQGRFNWRGIAAGAAGGAASAGVGQALQGTDVGNLLGKYGISAVQGLVGGATNQLVAQRGFNGRQLFGNTVSQVGATYIGDNTGEGALFGEEGGWTHMAAHAALGATSARIQRQDGWAGALGGATASYLDSVGKRWLGEALPDSDNPAGLVDAFRSLMPEVSRLGGAIAAKVFDRDVMVASNAAVNTTQFNGLSDNLFGKNVRGFIAEKLGLAKQNASQIADWVSDQLNERGGIAPALANGLARDVGFYSGIAGKGIEMVDGLVQLVELKNMAENALLYAALDASGMNNSFAEWGKSQLRDDYMAMQNLSAQATAYAKRFADNPWQEAKALGSELLVGSLVKGFAEYQEASSKYEARSRGGQAAIKEAFAEGYAAGGLAVDVALTLIAVGKAAKTIATVGRQAGKLAGELAAKLETRAPSKTPTPTGPTAAEAVGEKQTPSSTKGCFVAGTPVWTREGLKAIEAIQIGDYVLSQPELTGERAYRRVNDVFTFEEKSIFLVSYIDAFGNSESIEATPNHPFFVHGTGWTGAEYLEAGDVVELHDGSLAVIAEIRDTGRFDQVYNFEVDGFHTYYVGQLGVWVHNTNCFPKEVKSALEAIKAGNGKPRTYTAAEAAEVRQKYPELKHIKEGDQKLYEGRDPRQGTFYASDGSIRSVEWDLGNGKRVVEKRSYYADGSPKRVEYYYSLKEHYVDLKPAPKEFNIFYPKGR</sequence>
<dbReference type="Gene3D" id="2.170.16.10">
    <property type="entry name" value="Hedgehog/Intein (Hint) domain"/>
    <property type="match status" value="1"/>
</dbReference>
<feature type="compositionally biased region" description="Pro residues" evidence="2">
    <location>
        <begin position="4453"/>
        <end position="4462"/>
    </location>
</feature>
<keyword evidence="3" id="KW-1133">Transmembrane helix</keyword>
<dbReference type="Pfam" id="PF05593">
    <property type="entry name" value="RHS_repeat"/>
    <property type="match status" value="8"/>
</dbReference>
<feature type="transmembrane region" description="Helical" evidence="3">
    <location>
        <begin position="4506"/>
        <end position="4529"/>
    </location>
</feature>
<evidence type="ECO:0000256" key="3">
    <source>
        <dbReference type="SAM" id="Phobius"/>
    </source>
</evidence>
<dbReference type="Gene3D" id="3.10.350.10">
    <property type="entry name" value="LysM domain"/>
    <property type="match status" value="1"/>
</dbReference>
<accession>A0ABT7DZ55</accession>
<feature type="domain" description="LysM" evidence="4">
    <location>
        <begin position="4376"/>
        <end position="4423"/>
    </location>
</feature>
<dbReference type="PROSITE" id="PS50818">
    <property type="entry name" value="INTEIN_C_TER"/>
    <property type="match status" value="1"/>
</dbReference>
<dbReference type="PROSITE" id="PS51782">
    <property type="entry name" value="LYSM"/>
    <property type="match status" value="1"/>
</dbReference>
<dbReference type="CDD" id="cd00081">
    <property type="entry name" value="Hint"/>
    <property type="match status" value="1"/>
</dbReference>
<name>A0ABT7DZ55_9NEIS</name>
<dbReference type="InterPro" id="IPR036844">
    <property type="entry name" value="Hint_dom_sf"/>
</dbReference>
<gene>
    <name evidence="5" type="ORF">PZA18_09875</name>
</gene>
<dbReference type="Pfam" id="PF07591">
    <property type="entry name" value="PT-HINT"/>
    <property type="match status" value="1"/>
</dbReference>
<dbReference type="SUPFAM" id="SSF51294">
    <property type="entry name" value="Hedgehog/intein (Hint) domain"/>
    <property type="match status" value="1"/>
</dbReference>
<dbReference type="Pfam" id="PF25023">
    <property type="entry name" value="TEN_YD-shell"/>
    <property type="match status" value="1"/>
</dbReference>
<dbReference type="InterPro" id="IPR006141">
    <property type="entry name" value="Intein_N"/>
</dbReference>
<dbReference type="InterPro" id="IPR031325">
    <property type="entry name" value="RHS_repeat"/>
</dbReference>
<dbReference type="NCBIfam" id="TIGR01643">
    <property type="entry name" value="YD_repeat_2x"/>
    <property type="match status" value="9"/>
</dbReference>
<dbReference type="InterPro" id="IPR030934">
    <property type="entry name" value="Intein_C"/>
</dbReference>
<evidence type="ECO:0000256" key="1">
    <source>
        <dbReference type="ARBA" id="ARBA00022737"/>
    </source>
</evidence>
<dbReference type="InterPro" id="IPR036779">
    <property type="entry name" value="LysM_dom_sf"/>
</dbReference>
<dbReference type="CDD" id="cd00118">
    <property type="entry name" value="LysM"/>
    <property type="match status" value="1"/>
</dbReference>
<protein>
    <submittedName>
        <fullName evidence="5">Polymorphic toxin-type HINT domain-containing protein</fullName>
    </submittedName>
</protein>
<dbReference type="PROSITE" id="PS50817">
    <property type="entry name" value="INTEIN_N_TER"/>
    <property type="match status" value="1"/>
</dbReference>
<keyword evidence="6" id="KW-1185">Reference proteome</keyword>
<dbReference type="SMART" id="SM00306">
    <property type="entry name" value="HintN"/>
    <property type="match status" value="1"/>
</dbReference>
<dbReference type="InterPro" id="IPR003587">
    <property type="entry name" value="Hint_dom_N"/>
</dbReference>
<dbReference type="InterPro" id="IPR018392">
    <property type="entry name" value="LysM"/>
</dbReference>
<keyword evidence="3" id="KW-0812">Transmembrane</keyword>
<feature type="region of interest" description="Disordered" evidence="2">
    <location>
        <begin position="4338"/>
        <end position="4370"/>
    </location>
</feature>
<evidence type="ECO:0000256" key="2">
    <source>
        <dbReference type="SAM" id="MobiDB-lite"/>
    </source>
</evidence>
<dbReference type="SUPFAM" id="SSF63829">
    <property type="entry name" value="Calcium-dependent phosphotriesterase"/>
    <property type="match status" value="1"/>
</dbReference>
<dbReference type="InterPro" id="IPR006530">
    <property type="entry name" value="YD"/>
</dbReference>
<organism evidence="5 6">
    <name type="scientific">Parachitinimonas caeni</name>
    <dbReference type="NCBI Taxonomy" id="3031301"/>
    <lineage>
        <taxon>Bacteria</taxon>
        <taxon>Pseudomonadati</taxon>
        <taxon>Pseudomonadota</taxon>
        <taxon>Betaproteobacteria</taxon>
        <taxon>Neisseriales</taxon>
        <taxon>Chitinibacteraceae</taxon>
        <taxon>Parachitinimonas</taxon>
    </lineage>
</organism>
<dbReference type="InterPro" id="IPR050708">
    <property type="entry name" value="T6SS_VgrG/RHS"/>
</dbReference>
<dbReference type="PANTHER" id="PTHR32305">
    <property type="match status" value="1"/>
</dbReference>
<keyword evidence="1" id="KW-0677">Repeat</keyword>
<evidence type="ECO:0000259" key="4">
    <source>
        <dbReference type="PROSITE" id="PS51782"/>
    </source>
</evidence>
<dbReference type="InterPro" id="IPR056823">
    <property type="entry name" value="TEN-like_YD-shell"/>
</dbReference>
<dbReference type="Pfam" id="PF01476">
    <property type="entry name" value="LysM"/>
    <property type="match status" value="1"/>
</dbReference>
<feature type="compositionally biased region" description="Low complexity" evidence="2">
    <location>
        <begin position="5020"/>
        <end position="5034"/>
    </location>
</feature>
<feature type="region of interest" description="Disordered" evidence="2">
    <location>
        <begin position="5015"/>
        <end position="5044"/>
    </location>
</feature>
<keyword evidence="3" id="KW-0472">Membrane</keyword>
<feature type="region of interest" description="Disordered" evidence="2">
    <location>
        <begin position="4442"/>
        <end position="4462"/>
    </location>
</feature>
<dbReference type="RefSeq" id="WP_284100670.1">
    <property type="nucleotide sequence ID" value="NZ_JARRAF010000009.1"/>
</dbReference>